<feature type="region of interest" description="Disordered" evidence="1">
    <location>
        <begin position="22"/>
        <end position="41"/>
    </location>
</feature>
<dbReference type="InterPro" id="IPR053147">
    <property type="entry name" value="Hsp_HslJ-like"/>
</dbReference>
<feature type="domain" description="DUF306" evidence="2">
    <location>
        <begin position="166"/>
        <end position="270"/>
    </location>
</feature>
<dbReference type="RefSeq" id="WP_084392992.1">
    <property type="nucleotide sequence ID" value="NZ_BMKF01000002.1"/>
</dbReference>
<dbReference type="Proteomes" id="UP000628854">
    <property type="component" value="Unassembled WGS sequence"/>
</dbReference>
<evidence type="ECO:0000256" key="1">
    <source>
        <dbReference type="SAM" id="MobiDB-lite"/>
    </source>
</evidence>
<sequence length="273" mass="29361">MRRLLILPLALGLIASCETDKAKETAPGPAESEASAGADMAESASVEAMKITGSLSYRQRIALPPDAEASILVYEEGPADIAREEIAKETFALNGRQVPIPFQVVVPADIELERDRLSLRAQIHDGAGALIWTSDTANIFDRIEGLYEAGNVNLVPTKATAVSMDELTAHEWMAATLNGEPLFQSSQITLNFEDDGRVSGSSSCNSYTGSFKLNAGRLTFGPLAMTRRACFPQAVMDQEQDFVEVMGDNPHVSLDENGLLTLTGEDGRSLTAR</sequence>
<dbReference type="InterPro" id="IPR005184">
    <property type="entry name" value="DUF306_Meta_HslJ"/>
</dbReference>
<keyword evidence="4" id="KW-1185">Reference proteome</keyword>
<gene>
    <name evidence="3" type="ORF">GCM10011503_16570</name>
</gene>
<proteinExistence type="predicted"/>
<dbReference type="InterPro" id="IPR039366">
    <property type="entry name" value="Pilotin"/>
</dbReference>
<dbReference type="InterPro" id="IPR038670">
    <property type="entry name" value="HslJ-like_sf"/>
</dbReference>
<dbReference type="EMBL" id="BMKF01000002">
    <property type="protein sequence ID" value="GGB68660.1"/>
    <property type="molecule type" value="Genomic_DNA"/>
</dbReference>
<evidence type="ECO:0000313" key="3">
    <source>
        <dbReference type="EMBL" id="GGB68660.1"/>
    </source>
</evidence>
<dbReference type="Gene3D" id="2.40.128.270">
    <property type="match status" value="1"/>
</dbReference>
<dbReference type="Pfam" id="PF09619">
    <property type="entry name" value="YscW"/>
    <property type="match status" value="1"/>
</dbReference>
<accession>A0ABQ1JKC5</accession>
<name>A0ABQ1JKC5_9PROT</name>
<reference evidence="4" key="1">
    <citation type="journal article" date="2019" name="Int. J. Syst. Evol. Microbiol.">
        <title>The Global Catalogue of Microorganisms (GCM) 10K type strain sequencing project: providing services to taxonomists for standard genome sequencing and annotation.</title>
        <authorList>
            <consortium name="The Broad Institute Genomics Platform"/>
            <consortium name="The Broad Institute Genome Sequencing Center for Infectious Disease"/>
            <person name="Wu L."/>
            <person name="Ma J."/>
        </authorList>
    </citation>
    <scope>NUCLEOTIDE SEQUENCE [LARGE SCALE GENOMIC DNA]</scope>
    <source>
        <strain evidence="4">CGMCC 1.15928</strain>
    </source>
</reference>
<dbReference type="Pfam" id="PF03724">
    <property type="entry name" value="META"/>
    <property type="match status" value="1"/>
</dbReference>
<evidence type="ECO:0000259" key="2">
    <source>
        <dbReference type="Pfam" id="PF03724"/>
    </source>
</evidence>
<dbReference type="PANTHER" id="PTHR35535:SF1">
    <property type="entry name" value="HEAT SHOCK PROTEIN HSLJ"/>
    <property type="match status" value="1"/>
</dbReference>
<organism evidence="3 4">
    <name type="scientific">Henriciella pelagia</name>
    <dbReference type="NCBI Taxonomy" id="1977912"/>
    <lineage>
        <taxon>Bacteria</taxon>
        <taxon>Pseudomonadati</taxon>
        <taxon>Pseudomonadota</taxon>
        <taxon>Alphaproteobacteria</taxon>
        <taxon>Hyphomonadales</taxon>
        <taxon>Hyphomonadaceae</taxon>
        <taxon>Henriciella</taxon>
    </lineage>
</organism>
<comment type="caution">
    <text evidence="3">The sequence shown here is derived from an EMBL/GenBank/DDBJ whole genome shotgun (WGS) entry which is preliminary data.</text>
</comment>
<dbReference type="PANTHER" id="PTHR35535">
    <property type="entry name" value="HEAT SHOCK PROTEIN HSLJ"/>
    <property type="match status" value="1"/>
</dbReference>
<dbReference type="PROSITE" id="PS51257">
    <property type="entry name" value="PROKAR_LIPOPROTEIN"/>
    <property type="match status" value="1"/>
</dbReference>
<evidence type="ECO:0000313" key="4">
    <source>
        <dbReference type="Proteomes" id="UP000628854"/>
    </source>
</evidence>
<protein>
    <recommendedName>
        <fullName evidence="2">DUF306 domain-containing protein</fullName>
    </recommendedName>
</protein>